<dbReference type="GO" id="GO:0008757">
    <property type="term" value="F:S-adenosylmethionine-dependent methyltransferase activity"/>
    <property type="evidence" value="ECO:0007669"/>
    <property type="project" value="InterPro"/>
</dbReference>
<dbReference type="GO" id="GO:0102208">
    <property type="term" value="F:2-polyprenyl-6-hydroxyphenol methylase activity"/>
    <property type="evidence" value="ECO:0007669"/>
    <property type="project" value="UniProtKB-EC"/>
</dbReference>
<gene>
    <name evidence="2" type="ORF">DSM104329_05233</name>
</gene>
<dbReference type="Pfam" id="PF08241">
    <property type="entry name" value="Methyltransf_11"/>
    <property type="match status" value="1"/>
</dbReference>
<feature type="domain" description="Methyltransferase type 11" evidence="1">
    <location>
        <begin position="71"/>
        <end position="168"/>
    </location>
</feature>
<organism evidence="2 3">
    <name type="scientific">Capillimicrobium parvum</name>
    <dbReference type="NCBI Taxonomy" id="2884022"/>
    <lineage>
        <taxon>Bacteria</taxon>
        <taxon>Bacillati</taxon>
        <taxon>Actinomycetota</taxon>
        <taxon>Thermoleophilia</taxon>
        <taxon>Solirubrobacterales</taxon>
        <taxon>Capillimicrobiaceae</taxon>
        <taxon>Capillimicrobium</taxon>
    </lineage>
</organism>
<dbReference type="Gene3D" id="3.40.50.150">
    <property type="entry name" value="Vaccinia Virus protein VP39"/>
    <property type="match status" value="1"/>
</dbReference>
<dbReference type="PANTHER" id="PTHR43464:SF83">
    <property type="entry name" value="MALONYL-[ACYL-CARRIER PROTEIN] O-METHYLTRANSFERASE"/>
    <property type="match status" value="1"/>
</dbReference>
<dbReference type="KEGG" id="sbae:DSM104329_05233"/>
<dbReference type="PANTHER" id="PTHR43464">
    <property type="entry name" value="METHYLTRANSFERASE"/>
    <property type="match status" value="1"/>
</dbReference>
<dbReference type="SUPFAM" id="SSF53335">
    <property type="entry name" value="S-adenosyl-L-methionine-dependent methyltransferases"/>
    <property type="match status" value="1"/>
</dbReference>
<keyword evidence="2" id="KW-0489">Methyltransferase</keyword>
<proteinExistence type="predicted"/>
<keyword evidence="2" id="KW-0830">Ubiquinone</keyword>
<dbReference type="InterPro" id="IPR013216">
    <property type="entry name" value="Methyltransf_11"/>
</dbReference>
<reference evidence="2" key="1">
    <citation type="journal article" date="2022" name="Int. J. Syst. Evol. Microbiol.">
        <title>Pseudomonas aegrilactucae sp. nov. and Pseudomonas morbosilactucae sp. nov., pathogens causing bacterial rot of lettuce in Japan.</title>
        <authorList>
            <person name="Sawada H."/>
            <person name="Fujikawa T."/>
            <person name="Satou M."/>
        </authorList>
    </citation>
    <scope>NUCLEOTIDE SEQUENCE</scope>
    <source>
        <strain evidence="2">0166_1</strain>
    </source>
</reference>
<accession>A0A9E7C6G3</accession>
<evidence type="ECO:0000313" key="2">
    <source>
        <dbReference type="EMBL" id="UGS38803.1"/>
    </source>
</evidence>
<dbReference type="GO" id="GO:0032259">
    <property type="term" value="P:methylation"/>
    <property type="evidence" value="ECO:0007669"/>
    <property type="project" value="UniProtKB-KW"/>
</dbReference>
<dbReference type="RefSeq" id="WP_259312818.1">
    <property type="nucleotide sequence ID" value="NZ_CP087164.1"/>
</dbReference>
<sequence length="262" mass="28919">MTAPDFAMIVDSLRQELIEYYRTSGERLAAASWHNTLETNSGFVERRADPLLELLARGGGPQSLNGLRVADLGCGFGALAVFFAAHGAVVRGIDPNANRLVVGRNVARRHGLDVELRPGRMEAVPLDDGEFDLVVENNSLCYVVEREDRARALGETWRILRPHGHLLVRNPNRLALLDQFTGLPGVHMLPPRGAGRAARMLGRSRSRVRLLSNRGARAELRRAGFISVRALPSPDSKWPGPAHRFARYQHLVAQRPAGPRRG</sequence>
<name>A0A9E7C6G3_9ACTN</name>
<keyword evidence="2" id="KW-0808">Transferase</keyword>
<keyword evidence="3" id="KW-1185">Reference proteome</keyword>
<dbReference type="AlphaFoldDB" id="A0A9E7C6G3"/>
<protein>
    <submittedName>
        <fullName evidence="2">Ubiquinone biosynthesis O-methyltransferase, mitochondrial</fullName>
        <ecNumber evidence="2">2.1.1.222</ecNumber>
    </submittedName>
</protein>
<dbReference type="EC" id="2.1.1.222" evidence="2"/>
<evidence type="ECO:0000313" key="3">
    <source>
        <dbReference type="Proteomes" id="UP001162834"/>
    </source>
</evidence>
<dbReference type="CDD" id="cd02440">
    <property type="entry name" value="AdoMet_MTases"/>
    <property type="match status" value="1"/>
</dbReference>
<evidence type="ECO:0000259" key="1">
    <source>
        <dbReference type="Pfam" id="PF08241"/>
    </source>
</evidence>
<dbReference type="InterPro" id="IPR029063">
    <property type="entry name" value="SAM-dependent_MTases_sf"/>
</dbReference>
<dbReference type="Proteomes" id="UP001162834">
    <property type="component" value="Chromosome"/>
</dbReference>
<dbReference type="EMBL" id="CP087164">
    <property type="protein sequence ID" value="UGS38803.1"/>
    <property type="molecule type" value="Genomic_DNA"/>
</dbReference>